<organism evidence="1 2">
    <name type="scientific">Belliella aquatica</name>
    <dbReference type="NCBI Taxonomy" id="1323734"/>
    <lineage>
        <taxon>Bacteria</taxon>
        <taxon>Pseudomonadati</taxon>
        <taxon>Bacteroidota</taxon>
        <taxon>Cytophagia</taxon>
        <taxon>Cytophagales</taxon>
        <taxon>Cyclobacteriaceae</taxon>
        <taxon>Belliella</taxon>
    </lineage>
</organism>
<gene>
    <name evidence="1" type="ORF">GCM10010993_25440</name>
</gene>
<protein>
    <recommendedName>
        <fullName evidence="3">DUF1573 domain-containing protein</fullName>
    </recommendedName>
</protein>
<evidence type="ECO:0000313" key="1">
    <source>
        <dbReference type="EMBL" id="GGC45808.1"/>
    </source>
</evidence>
<dbReference type="RefSeq" id="WP_188443474.1">
    <property type="nucleotide sequence ID" value="NZ_BMFD01000009.1"/>
</dbReference>
<comment type="caution">
    <text evidence="1">The sequence shown here is derived from an EMBL/GenBank/DDBJ whole genome shotgun (WGS) entry which is preliminary data.</text>
</comment>
<evidence type="ECO:0008006" key="3">
    <source>
        <dbReference type="Google" id="ProtNLM"/>
    </source>
</evidence>
<accession>A0ABQ1MWS8</accession>
<sequence length="364" mass="41156">MIKMKTQLLLILFVVLSIGVADAQEIERKLLFWENRTIDIGTVLEENGLVEVEFLGLNQTDSSIVISDILTDCGCTTAAYSKDTIYQSKIGSVKVNFNPDHRGGAFTKMIVVRTNQDIYGDTLYLQGFNIPFPNDLEEAYPVRNQEIGMRLSAINMGNVYTHEPRRKLLELYNFGNDSLTISSISDSFPEYLKINMVPNSIPPNRRGLLVLDYDGQVKNDLGLVEEQLVLNFEGKENPVEFKLLANIFEYFDPVLKSMESVVPRLGINEIDIDLKNISSDQIINRELKLTNQGQEVLEIRKVIANCECMSVNLEGKSLLGGESMQLSYTFDPKGRRGIDHKHITLFTNDPIQPVRTIVIRSMIK</sequence>
<evidence type="ECO:0000313" key="2">
    <source>
        <dbReference type="Proteomes" id="UP000635885"/>
    </source>
</evidence>
<dbReference type="InterPro" id="IPR013783">
    <property type="entry name" value="Ig-like_fold"/>
</dbReference>
<dbReference type="PANTHER" id="PTHR37833:SF1">
    <property type="entry name" value="SIGNAL PEPTIDE PROTEIN"/>
    <property type="match status" value="1"/>
</dbReference>
<dbReference type="Gene3D" id="2.60.40.10">
    <property type="entry name" value="Immunoglobulins"/>
    <property type="match status" value="2"/>
</dbReference>
<reference evidence="2" key="1">
    <citation type="journal article" date="2019" name="Int. J. Syst. Evol. Microbiol.">
        <title>The Global Catalogue of Microorganisms (GCM) 10K type strain sequencing project: providing services to taxonomists for standard genome sequencing and annotation.</title>
        <authorList>
            <consortium name="The Broad Institute Genomics Platform"/>
            <consortium name="The Broad Institute Genome Sequencing Center for Infectious Disease"/>
            <person name="Wu L."/>
            <person name="Ma J."/>
        </authorList>
    </citation>
    <scope>NUCLEOTIDE SEQUENCE [LARGE SCALE GENOMIC DNA]</scope>
    <source>
        <strain evidence="2">CGMCC 1.12479</strain>
    </source>
</reference>
<dbReference type="InterPro" id="IPR011467">
    <property type="entry name" value="DUF1573"/>
</dbReference>
<name>A0ABQ1MWS8_9BACT</name>
<proteinExistence type="predicted"/>
<dbReference type="PANTHER" id="PTHR37833">
    <property type="entry name" value="LIPOPROTEIN-RELATED"/>
    <property type="match status" value="1"/>
</dbReference>
<keyword evidence="2" id="KW-1185">Reference proteome</keyword>
<dbReference type="Pfam" id="PF07610">
    <property type="entry name" value="DUF1573"/>
    <property type="match status" value="2"/>
</dbReference>
<dbReference type="EMBL" id="BMFD01000009">
    <property type="protein sequence ID" value="GGC45808.1"/>
    <property type="molecule type" value="Genomic_DNA"/>
</dbReference>
<dbReference type="Proteomes" id="UP000635885">
    <property type="component" value="Unassembled WGS sequence"/>
</dbReference>